<dbReference type="GO" id="GO:0009328">
    <property type="term" value="C:phenylalanine-tRNA ligase complex"/>
    <property type="evidence" value="ECO:0007669"/>
    <property type="project" value="TreeGrafter"/>
</dbReference>
<dbReference type="Pfam" id="PF03484">
    <property type="entry name" value="B5"/>
    <property type="match status" value="1"/>
</dbReference>
<evidence type="ECO:0000313" key="14">
    <source>
        <dbReference type="EMBL" id="OGM25180.1"/>
    </source>
</evidence>
<comment type="similarity">
    <text evidence="1 11">Belongs to the phenylalanyl-tRNA synthetase beta subunit family. Type 1 subfamily.</text>
</comment>
<keyword evidence="6 11" id="KW-0067">ATP-binding</keyword>
<feature type="binding site" evidence="11">
    <location>
        <position position="348"/>
    </location>
    <ligand>
        <name>Mg(2+)</name>
        <dbReference type="ChEBI" id="CHEBI:18420"/>
        <note>shared with alpha subunit</note>
    </ligand>
</feature>
<evidence type="ECO:0000313" key="15">
    <source>
        <dbReference type="Proteomes" id="UP000178851"/>
    </source>
</evidence>
<feature type="binding site" evidence="11">
    <location>
        <position position="338"/>
    </location>
    <ligand>
        <name>Mg(2+)</name>
        <dbReference type="ChEBI" id="CHEBI:18420"/>
        <note>shared with alpha subunit</note>
    </ligand>
</feature>
<dbReference type="Pfam" id="PF17759">
    <property type="entry name" value="tRNA_synthFbeta"/>
    <property type="match status" value="1"/>
</dbReference>
<dbReference type="SUPFAM" id="SSF56037">
    <property type="entry name" value="PheT/TilS domain"/>
    <property type="match status" value="1"/>
</dbReference>
<evidence type="ECO:0000256" key="4">
    <source>
        <dbReference type="ARBA" id="ARBA00022723"/>
    </source>
</evidence>
<feature type="domain" description="FDX-ACB" evidence="12">
    <location>
        <begin position="571"/>
        <end position="655"/>
    </location>
</feature>
<dbReference type="SUPFAM" id="SSF46955">
    <property type="entry name" value="Putative DNA-binding domain"/>
    <property type="match status" value="2"/>
</dbReference>
<comment type="cofactor">
    <cofactor evidence="11">
        <name>Mg(2+)</name>
        <dbReference type="ChEBI" id="CHEBI:18420"/>
    </cofactor>
    <text evidence="11">Binds 2 magnesium ions per tetramer.</text>
</comment>
<evidence type="ECO:0000256" key="2">
    <source>
        <dbReference type="ARBA" id="ARBA00011209"/>
    </source>
</evidence>
<dbReference type="InterPro" id="IPR045864">
    <property type="entry name" value="aa-tRNA-synth_II/BPL/LPL"/>
</dbReference>
<keyword evidence="3 11" id="KW-0436">Ligase</keyword>
<dbReference type="InterPro" id="IPR005121">
    <property type="entry name" value="Fdx_antiC-bd"/>
</dbReference>
<comment type="caution">
    <text evidence="14">The sequence shown here is derived from an EMBL/GenBank/DDBJ whole genome shotgun (WGS) entry which is preliminary data.</text>
</comment>
<dbReference type="Gene3D" id="3.50.40.10">
    <property type="entry name" value="Phenylalanyl-trna Synthetase, Chain B, domain 3"/>
    <property type="match status" value="1"/>
</dbReference>
<dbReference type="NCBIfam" id="TIGR00472">
    <property type="entry name" value="pheT_bact"/>
    <property type="match status" value="1"/>
</dbReference>
<sequence length="655" mass="74614">MLAPINWLKEYIKIEFNKDLMWEMTQAGMTTESYQKIGDDIILDIEVTPNRPDWLSVIGIAREIAAIKNLKIKLPDLPKIPNPTVNLPIHANINSALAGRYTGITISDVRIKPSPEWMQKRLKLVGLRPINNLVDITNYVMLEFGIPIHVFDYDKLLTKDLKLELSKGGEDFVSVDGIFYKLSKDAIIIKDKDRVIDLCGIKGGQNSGVSAKTKNIFIHLPVYTPNLIRRTSQALKLSSDASYIYERGANAGGTLDSLKRTLDLIRKFAGGEIASNIIDIKKDDLKPLWLTLSLPRLEKVLGIKIEINQVLSIFKRLGIPAKLRKEVITVTVPTYRGDLKIEEDLIEEIARIWSYNKFPKTLPIGHTLATNVPYLYDKSFKNKLKNLLVSAGFYETMTLSLISRQLIEKSQLNLEDHLKIANPVSQEYEYMRTTLIPSLITALKINEQENVNFFEYSKVYSGIPGKTREPYKISGISRSSDYKNIKGVIDLLCDRLNIGKVSINPIQNPSGVWHPIKSGNLESKSTEIGFVGEINPMVLKNFDIEERIVAFELDTENLKKLAKKKVFKQLPKYPPQIEDLTLIFSKETKIGEVVNALKNVDKLISNVELKDIYEDSYTFRVYYQHSEKTLDDREVEELRKKLLEKIKKEFSGKIK</sequence>
<dbReference type="GO" id="GO:0004826">
    <property type="term" value="F:phenylalanine-tRNA ligase activity"/>
    <property type="evidence" value="ECO:0007669"/>
    <property type="project" value="UniProtKB-UniRule"/>
</dbReference>
<keyword evidence="8 11" id="KW-0648">Protein biosynthesis</keyword>
<feature type="domain" description="B5" evidence="13">
    <location>
        <begin position="285"/>
        <end position="360"/>
    </location>
</feature>
<dbReference type="Gene3D" id="3.30.930.10">
    <property type="entry name" value="Bira Bifunctional Protein, Domain 2"/>
    <property type="match status" value="1"/>
</dbReference>
<dbReference type="InterPro" id="IPR005147">
    <property type="entry name" value="tRNA_synthase_B5-dom"/>
</dbReference>
<dbReference type="PANTHER" id="PTHR10947:SF0">
    <property type="entry name" value="PHENYLALANINE--TRNA LIGASE BETA SUBUNIT"/>
    <property type="match status" value="1"/>
</dbReference>
<evidence type="ECO:0000256" key="10">
    <source>
        <dbReference type="ARBA" id="ARBA00049255"/>
    </source>
</evidence>
<evidence type="ECO:0000256" key="6">
    <source>
        <dbReference type="ARBA" id="ARBA00022840"/>
    </source>
</evidence>
<dbReference type="GO" id="GO:0006432">
    <property type="term" value="P:phenylalanyl-tRNA aminoacylation"/>
    <property type="evidence" value="ECO:0007669"/>
    <property type="project" value="UniProtKB-UniRule"/>
</dbReference>
<dbReference type="Pfam" id="PF03483">
    <property type="entry name" value="B3_4"/>
    <property type="match status" value="1"/>
</dbReference>
<dbReference type="SMART" id="SM00873">
    <property type="entry name" value="B3_4"/>
    <property type="match status" value="1"/>
</dbReference>
<dbReference type="SUPFAM" id="SSF54991">
    <property type="entry name" value="Anticodon-binding domain of PheRS"/>
    <property type="match status" value="1"/>
</dbReference>
<keyword evidence="4 11" id="KW-0479">Metal-binding</keyword>
<dbReference type="AlphaFoldDB" id="A0A1F7YDE3"/>
<dbReference type="InterPro" id="IPR009061">
    <property type="entry name" value="DNA-bd_dom_put_sf"/>
</dbReference>
<dbReference type="InterPro" id="IPR036690">
    <property type="entry name" value="Fdx_antiC-bd_sf"/>
</dbReference>
<comment type="subcellular location">
    <subcellularLocation>
        <location evidence="11">Cytoplasm</location>
    </subcellularLocation>
</comment>
<dbReference type="InterPro" id="IPR041616">
    <property type="entry name" value="PheRS_beta_core"/>
</dbReference>
<dbReference type="SUPFAM" id="SSF55681">
    <property type="entry name" value="Class II aaRS and biotin synthetases"/>
    <property type="match status" value="1"/>
</dbReference>
<evidence type="ECO:0000256" key="11">
    <source>
        <dbReference type="HAMAP-Rule" id="MF_00283"/>
    </source>
</evidence>
<dbReference type="Proteomes" id="UP000178851">
    <property type="component" value="Unassembled WGS sequence"/>
</dbReference>
<evidence type="ECO:0000256" key="3">
    <source>
        <dbReference type="ARBA" id="ARBA00022598"/>
    </source>
</evidence>
<feature type="binding site" evidence="11">
    <location>
        <position position="344"/>
    </location>
    <ligand>
        <name>Mg(2+)</name>
        <dbReference type="ChEBI" id="CHEBI:18420"/>
        <note>shared with alpha subunit</note>
    </ligand>
</feature>
<dbReference type="InterPro" id="IPR045060">
    <property type="entry name" value="Phe-tRNA-ligase_IIc_bsu"/>
</dbReference>
<dbReference type="GO" id="GO:0003723">
    <property type="term" value="F:RNA binding"/>
    <property type="evidence" value="ECO:0007669"/>
    <property type="project" value="InterPro"/>
</dbReference>
<evidence type="ECO:0000256" key="1">
    <source>
        <dbReference type="ARBA" id="ARBA00008653"/>
    </source>
</evidence>
<dbReference type="Gene3D" id="3.30.56.10">
    <property type="match status" value="2"/>
</dbReference>
<accession>A0A1F7YDE3</accession>
<evidence type="ECO:0000256" key="8">
    <source>
        <dbReference type="ARBA" id="ARBA00022917"/>
    </source>
</evidence>
<proteinExistence type="inferred from homology"/>
<evidence type="ECO:0000256" key="7">
    <source>
        <dbReference type="ARBA" id="ARBA00022842"/>
    </source>
</evidence>
<dbReference type="InterPro" id="IPR004532">
    <property type="entry name" value="Phe-tRNA-ligase_IIc_bsu_bact"/>
</dbReference>
<dbReference type="Pfam" id="PF03147">
    <property type="entry name" value="FDX-ACB"/>
    <property type="match status" value="1"/>
</dbReference>
<evidence type="ECO:0000259" key="12">
    <source>
        <dbReference type="PROSITE" id="PS51447"/>
    </source>
</evidence>
<dbReference type="HAMAP" id="MF_00283">
    <property type="entry name" value="Phe_tRNA_synth_beta1"/>
    <property type="match status" value="1"/>
</dbReference>
<dbReference type="PROSITE" id="PS51447">
    <property type="entry name" value="FDX_ACB"/>
    <property type="match status" value="1"/>
</dbReference>
<organism evidence="14 15">
    <name type="scientific">Candidatus Woesebacteria bacterium RIFCSPHIGHO2_01_FULL_39_28</name>
    <dbReference type="NCBI Taxonomy" id="1802496"/>
    <lineage>
        <taxon>Bacteria</taxon>
        <taxon>Candidatus Woeseibacteriota</taxon>
    </lineage>
</organism>
<keyword evidence="9 11" id="KW-0030">Aminoacyl-tRNA synthetase</keyword>
<protein>
    <recommendedName>
        <fullName evidence="11">Phenylalanine--tRNA ligase beta subunit</fullName>
        <ecNumber evidence="11">6.1.1.20</ecNumber>
    </recommendedName>
    <alternativeName>
        <fullName evidence="11">Phenylalanyl-tRNA synthetase beta subunit</fullName>
        <shortName evidence="11">PheRS</shortName>
    </alternativeName>
</protein>
<comment type="catalytic activity">
    <reaction evidence="10 11">
        <text>tRNA(Phe) + L-phenylalanine + ATP = L-phenylalanyl-tRNA(Phe) + AMP + diphosphate + H(+)</text>
        <dbReference type="Rhea" id="RHEA:19413"/>
        <dbReference type="Rhea" id="RHEA-COMP:9668"/>
        <dbReference type="Rhea" id="RHEA-COMP:9699"/>
        <dbReference type="ChEBI" id="CHEBI:15378"/>
        <dbReference type="ChEBI" id="CHEBI:30616"/>
        <dbReference type="ChEBI" id="CHEBI:33019"/>
        <dbReference type="ChEBI" id="CHEBI:58095"/>
        <dbReference type="ChEBI" id="CHEBI:78442"/>
        <dbReference type="ChEBI" id="CHEBI:78531"/>
        <dbReference type="ChEBI" id="CHEBI:456215"/>
        <dbReference type="EC" id="6.1.1.20"/>
    </reaction>
</comment>
<dbReference type="SMART" id="SM00874">
    <property type="entry name" value="B5"/>
    <property type="match status" value="1"/>
</dbReference>
<comment type="subunit">
    <text evidence="2 11">Tetramer of two alpha and two beta subunits.</text>
</comment>
<dbReference type="InterPro" id="IPR020825">
    <property type="entry name" value="Phe-tRNA_synthase-like_B3/B4"/>
</dbReference>
<dbReference type="Gene3D" id="3.30.70.380">
    <property type="entry name" value="Ferrodoxin-fold anticodon-binding domain"/>
    <property type="match status" value="1"/>
</dbReference>
<name>A0A1F7YDE3_9BACT</name>
<dbReference type="CDD" id="cd00769">
    <property type="entry name" value="PheRS_beta_core"/>
    <property type="match status" value="1"/>
</dbReference>
<dbReference type="InterPro" id="IPR005146">
    <property type="entry name" value="B3/B4_tRNA-bd"/>
</dbReference>
<gene>
    <name evidence="11" type="primary">pheT</name>
    <name evidence="14" type="ORF">A2627_00220</name>
</gene>
<evidence type="ECO:0000256" key="5">
    <source>
        <dbReference type="ARBA" id="ARBA00022741"/>
    </source>
</evidence>
<evidence type="ECO:0000256" key="9">
    <source>
        <dbReference type="ARBA" id="ARBA00023146"/>
    </source>
</evidence>
<dbReference type="EMBL" id="MGGI01000022">
    <property type="protein sequence ID" value="OGM25180.1"/>
    <property type="molecule type" value="Genomic_DNA"/>
</dbReference>
<feature type="binding site" evidence="11">
    <location>
        <position position="347"/>
    </location>
    <ligand>
        <name>Mg(2+)</name>
        <dbReference type="ChEBI" id="CHEBI:18420"/>
        <note>shared with alpha subunit</note>
    </ligand>
</feature>
<dbReference type="PANTHER" id="PTHR10947">
    <property type="entry name" value="PHENYLALANYL-TRNA SYNTHETASE BETA CHAIN AND LEUCINE-RICH REPEAT-CONTAINING PROTEIN 47"/>
    <property type="match status" value="1"/>
</dbReference>
<dbReference type="SMART" id="SM00896">
    <property type="entry name" value="FDX-ACB"/>
    <property type="match status" value="1"/>
</dbReference>
<keyword evidence="7 11" id="KW-0460">Magnesium</keyword>
<reference evidence="14 15" key="1">
    <citation type="journal article" date="2016" name="Nat. Commun.">
        <title>Thousands of microbial genomes shed light on interconnected biogeochemical processes in an aquifer system.</title>
        <authorList>
            <person name="Anantharaman K."/>
            <person name="Brown C.T."/>
            <person name="Hug L.A."/>
            <person name="Sharon I."/>
            <person name="Castelle C.J."/>
            <person name="Probst A.J."/>
            <person name="Thomas B.C."/>
            <person name="Singh A."/>
            <person name="Wilkins M.J."/>
            <person name="Karaoz U."/>
            <person name="Brodie E.L."/>
            <person name="Williams K.H."/>
            <person name="Hubbard S.S."/>
            <person name="Banfield J.F."/>
        </authorList>
    </citation>
    <scope>NUCLEOTIDE SEQUENCE [LARGE SCALE GENOMIC DNA]</scope>
</reference>
<keyword evidence="5 11" id="KW-0547">Nucleotide-binding</keyword>
<evidence type="ECO:0000259" key="13">
    <source>
        <dbReference type="PROSITE" id="PS51483"/>
    </source>
</evidence>
<dbReference type="GO" id="GO:0005524">
    <property type="term" value="F:ATP binding"/>
    <property type="evidence" value="ECO:0007669"/>
    <property type="project" value="UniProtKB-UniRule"/>
</dbReference>
<dbReference type="EC" id="6.1.1.20" evidence="11"/>
<keyword evidence="11" id="KW-0963">Cytoplasm</keyword>
<dbReference type="GO" id="GO:0000287">
    <property type="term" value="F:magnesium ion binding"/>
    <property type="evidence" value="ECO:0007669"/>
    <property type="project" value="UniProtKB-UniRule"/>
</dbReference>
<dbReference type="PROSITE" id="PS51483">
    <property type="entry name" value="B5"/>
    <property type="match status" value="1"/>
</dbReference>